<dbReference type="GO" id="GO:0015562">
    <property type="term" value="F:efflux transmembrane transporter activity"/>
    <property type="evidence" value="ECO:0007669"/>
    <property type="project" value="TreeGrafter"/>
</dbReference>
<feature type="signal peptide" evidence="3">
    <location>
        <begin position="1"/>
        <end position="24"/>
    </location>
</feature>
<dbReference type="SUPFAM" id="SSF111369">
    <property type="entry name" value="HlyD-like secretion proteins"/>
    <property type="match status" value="1"/>
</dbReference>
<feature type="chain" id="PRO_5019161220" evidence="3">
    <location>
        <begin position="25"/>
        <end position="360"/>
    </location>
</feature>
<feature type="coiled-coil region" evidence="2">
    <location>
        <begin position="94"/>
        <end position="166"/>
    </location>
</feature>
<keyword evidence="3" id="KW-0732">Signal</keyword>
<comment type="similarity">
    <text evidence="1">Belongs to the membrane fusion protein (MFP) (TC 8.A.1) family.</text>
</comment>
<name>A0A432XVG0_9GAMM</name>
<dbReference type="GO" id="GO:1990281">
    <property type="term" value="C:efflux pump complex"/>
    <property type="evidence" value="ECO:0007669"/>
    <property type="project" value="TreeGrafter"/>
</dbReference>
<comment type="caution">
    <text evidence="4">The sequence shown here is derived from an EMBL/GenBank/DDBJ whole genome shotgun (WGS) entry which is preliminary data.</text>
</comment>
<dbReference type="Gene3D" id="2.40.30.170">
    <property type="match status" value="1"/>
</dbReference>
<proteinExistence type="inferred from homology"/>
<reference evidence="5" key="1">
    <citation type="journal article" date="2018" name="Front. Microbiol.">
        <title>Genome-Based Analysis Reveals the Taxonomy and Diversity of the Family Idiomarinaceae.</title>
        <authorList>
            <person name="Liu Y."/>
            <person name="Lai Q."/>
            <person name="Shao Z."/>
        </authorList>
    </citation>
    <scope>NUCLEOTIDE SEQUENCE [LARGE SCALE GENOMIC DNA]</scope>
    <source>
        <strain evidence="5">BH195</strain>
    </source>
</reference>
<evidence type="ECO:0000256" key="2">
    <source>
        <dbReference type="SAM" id="Coils"/>
    </source>
</evidence>
<evidence type="ECO:0000256" key="1">
    <source>
        <dbReference type="ARBA" id="ARBA00009477"/>
    </source>
</evidence>
<dbReference type="NCBIfam" id="TIGR01730">
    <property type="entry name" value="RND_mfp"/>
    <property type="match status" value="1"/>
</dbReference>
<organism evidence="4 5">
    <name type="scientific">Pseudidiomarina halophila</name>
    <dbReference type="NCBI Taxonomy" id="1449799"/>
    <lineage>
        <taxon>Bacteria</taxon>
        <taxon>Pseudomonadati</taxon>
        <taxon>Pseudomonadota</taxon>
        <taxon>Gammaproteobacteria</taxon>
        <taxon>Alteromonadales</taxon>
        <taxon>Idiomarinaceae</taxon>
        <taxon>Pseudidiomarina</taxon>
    </lineage>
</organism>
<dbReference type="PANTHER" id="PTHR30469:SF15">
    <property type="entry name" value="HLYD FAMILY OF SECRETION PROTEINS"/>
    <property type="match status" value="1"/>
</dbReference>
<dbReference type="AlphaFoldDB" id="A0A432XVG0"/>
<dbReference type="Gene3D" id="2.40.50.100">
    <property type="match status" value="1"/>
</dbReference>
<accession>A0A432XVG0</accession>
<gene>
    <name evidence="4" type="ORF">CWI69_06665</name>
</gene>
<keyword evidence="2" id="KW-0175">Coiled coil</keyword>
<sequence length="360" mass="39058">MLLNKLFLPIVLLSLSVLTFSASAQQTPAVSVVPVAMKTLSPTVMVSGQVQSRYSSDLSAGVNGKIKWIAEPGTQVLAGDNLVQIDDRSFVLNVRQLEAKIQRKAIEIERAERDLARMQELHHKDAVSTRDVDDLTAELALLKSDRELLQLQLEQAEDELAKTTVKAPYKGVVTERLQRAGEDVTATASLIKLVDLEHLEVRFHGPLAYSTFTQSAASITVFFSGGSREMPLRKLIPVSDSRSQTFTGVLGIPENLYGKFRVGELVTIAVPAALPAEHYVVPRDALVIGKDEISVFVIDKDNKANQVKVAIAGGDGDFVNVKGQLHNGQSVVVRGADLLRNGQVVKVLSAEDFPLTTIGS</sequence>
<evidence type="ECO:0000256" key="3">
    <source>
        <dbReference type="SAM" id="SignalP"/>
    </source>
</evidence>
<dbReference type="OrthoDB" id="9806939at2"/>
<dbReference type="EMBL" id="PIPW01000002">
    <property type="protein sequence ID" value="RUO52717.1"/>
    <property type="molecule type" value="Genomic_DNA"/>
</dbReference>
<evidence type="ECO:0000313" key="4">
    <source>
        <dbReference type="EMBL" id="RUO52717.1"/>
    </source>
</evidence>
<dbReference type="InterPro" id="IPR006143">
    <property type="entry name" value="RND_pump_MFP"/>
</dbReference>
<dbReference type="Gene3D" id="2.40.420.20">
    <property type="match status" value="1"/>
</dbReference>
<dbReference type="Proteomes" id="UP000287198">
    <property type="component" value="Unassembled WGS sequence"/>
</dbReference>
<dbReference type="PANTHER" id="PTHR30469">
    <property type="entry name" value="MULTIDRUG RESISTANCE PROTEIN MDTA"/>
    <property type="match status" value="1"/>
</dbReference>
<evidence type="ECO:0000313" key="5">
    <source>
        <dbReference type="Proteomes" id="UP000287198"/>
    </source>
</evidence>
<keyword evidence="5" id="KW-1185">Reference proteome</keyword>
<dbReference type="Gene3D" id="1.10.287.470">
    <property type="entry name" value="Helix hairpin bin"/>
    <property type="match status" value="1"/>
</dbReference>
<protein>
    <submittedName>
        <fullName evidence="4">Uncharacterized protein</fullName>
    </submittedName>
</protein>
<dbReference type="RefSeq" id="WP_126763129.1">
    <property type="nucleotide sequence ID" value="NZ_JBHLTZ010000012.1"/>
</dbReference>